<dbReference type="GO" id="GO:0003700">
    <property type="term" value="F:DNA-binding transcription factor activity"/>
    <property type="evidence" value="ECO:0007669"/>
    <property type="project" value="InterPro"/>
</dbReference>
<dbReference type="PROSITE" id="PS01124">
    <property type="entry name" value="HTH_ARAC_FAMILY_2"/>
    <property type="match status" value="1"/>
</dbReference>
<dbReference type="KEGG" id="bmei:Spa11_17280"/>
<gene>
    <name evidence="5" type="primary">xylR_1</name>
    <name evidence="5" type="ORF">Spa11_17280</name>
</gene>
<evidence type="ECO:0000256" key="2">
    <source>
        <dbReference type="ARBA" id="ARBA00023125"/>
    </source>
</evidence>
<dbReference type="CDD" id="cd01543">
    <property type="entry name" value="PBP1_XylR"/>
    <property type="match status" value="1"/>
</dbReference>
<dbReference type="InterPro" id="IPR046335">
    <property type="entry name" value="LacI/GalR-like_sensor"/>
</dbReference>
<dbReference type="InterPro" id="IPR028082">
    <property type="entry name" value="Peripla_BP_I"/>
</dbReference>
<dbReference type="Gene3D" id="3.40.50.2300">
    <property type="match status" value="2"/>
</dbReference>
<dbReference type="PANTHER" id="PTHR30146:SF24">
    <property type="entry name" value="XYLOSE OPERON REGULATORY PROTEIN"/>
    <property type="match status" value="1"/>
</dbReference>
<protein>
    <submittedName>
        <fullName evidence="5">Xylose operon regulatory protein</fullName>
    </submittedName>
</protein>
<dbReference type="InterPro" id="IPR009057">
    <property type="entry name" value="Homeodomain-like_sf"/>
</dbReference>
<dbReference type="Proteomes" id="UP000316426">
    <property type="component" value="Chromosome"/>
</dbReference>
<dbReference type="PANTHER" id="PTHR30146">
    <property type="entry name" value="LACI-RELATED TRANSCRIPTIONAL REPRESSOR"/>
    <property type="match status" value="1"/>
</dbReference>
<accession>A0A518K6X5</accession>
<dbReference type="EMBL" id="CP036349">
    <property type="protein sequence ID" value="QDV73530.1"/>
    <property type="molecule type" value="Genomic_DNA"/>
</dbReference>
<sequence>MRPATLSVLLRGAVVIRESATALLANRTAAPVASPPEALKRIAVLIETDSSAGCRMIRGISNYAERHGQWHLLLDPRDHEHRSALPDGWHGHGIIARITSQKQLEQLQARRLPLVNVDDVIDPPSGIASVITDEKALAEMALAHLLDRGFRQFAYFAPPSLDYSKRRGEAFAQHVNAAGYECAVYKPGYRAGRRLGWGERLKRVERWMRTLPKPIGVLAVDANRGRQLSEICHLSGVRVPDDVAVLGGSLDELLCDVASPPLSSINVASERIGHDAAQLLDAMMVGHEPPAYPIEVPPRGVQSRQSTDLLAIDDEEIVDALRYIRQHACRGIIVEDILRQVPISRRSLEIQFRKYLGRSPAREIRRVQLERSRDLLGRRELSITEVALACGFANATRFGVAFKKDTGKTPHTFRKELLAGQRQTTIGV</sequence>
<evidence type="ECO:0000256" key="3">
    <source>
        <dbReference type="ARBA" id="ARBA00023163"/>
    </source>
</evidence>
<evidence type="ECO:0000313" key="5">
    <source>
        <dbReference type="EMBL" id="QDV73530.1"/>
    </source>
</evidence>
<evidence type="ECO:0000259" key="4">
    <source>
        <dbReference type="PROSITE" id="PS01124"/>
    </source>
</evidence>
<proteinExistence type="predicted"/>
<dbReference type="Pfam" id="PF13377">
    <property type="entry name" value="Peripla_BP_3"/>
    <property type="match status" value="1"/>
</dbReference>
<dbReference type="PROSITE" id="PS00041">
    <property type="entry name" value="HTH_ARAC_FAMILY_1"/>
    <property type="match status" value="1"/>
</dbReference>
<evidence type="ECO:0000256" key="1">
    <source>
        <dbReference type="ARBA" id="ARBA00023015"/>
    </source>
</evidence>
<name>A0A518K6X5_9BACT</name>
<feature type="domain" description="HTH araC/xylS-type" evidence="4">
    <location>
        <begin position="318"/>
        <end position="416"/>
    </location>
</feature>
<dbReference type="InterPro" id="IPR018062">
    <property type="entry name" value="HTH_AraC-typ_CS"/>
</dbReference>
<dbReference type="SMART" id="SM00342">
    <property type="entry name" value="HTH_ARAC"/>
    <property type="match status" value="1"/>
</dbReference>
<dbReference type="AlphaFoldDB" id="A0A518K6X5"/>
<dbReference type="Gene3D" id="1.10.10.60">
    <property type="entry name" value="Homeodomain-like"/>
    <property type="match status" value="1"/>
</dbReference>
<reference evidence="5 6" key="1">
    <citation type="submission" date="2019-02" db="EMBL/GenBank/DDBJ databases">
        <title>Deep-cultivation of Planctomycetes and their phenomic and genomic characterization uncovers novel biology.</title>
        <authorList>
            <person name="Wiegand S."/>
            <person name="Jogler M."/>
            <person name="Boedeker C."/>
            <person name="Pinto D."/>
            <person name="Vollmers J."/>
            <person name="Rivas-Marin E."/>
            <person name="Kohn T."/>
            <person name="Peeters S.H."/>
            <person name="Heuer A."/>
            <person name="Rast P."/>
            <person name="Oberbeckmann S."/>
            <person name="Bunk B."/>
            <person name="Jeske O."/>
            <person name="Meyerdierks A."/>
            <person name="Storesund J.E."/>
            <person name="Kallscheuer N."/>
            <person name="Luecker S."/>
            <person name="Lage O.M."/>
            <person name="Pohl T."/>
            <person name="Merkel B.J."/>
            <person name="Hornburger P."/>
            <person name="Mueller R.-W."/>
            <person name="Bruemmer F."/>
            <person name="Labrenz M."/>
            <person name="Spormann A.M."/>
            <person name="Op den Camp H."/>
            <person name="Overmann J."/>
            <person name="Amann R."/>
            <person name="Jetten M.S.M."/>
            <person name="Mascher T."/>
            <person name="Medema M.H."/>
            <person name="Devos D.P."/>
            <person name="Kaster A.-K."/>
            <person name="Ovreas L."/>
            <person name="Rohde M."/>
            <person name="Galperin M.Y."/>
            <person name="Jogler C."/>
        </authorList>
    </citation>
    <scope>NUCLEOTIDE SEQUENCE [LARGE SCALE GENOMIC DNA]</scope>
    <source>
        <strain evidence="5 6">Spa11</strain>
    </source>
</reference>
<keyword evidence="3" id="KW-0804">Transcription</keyword>
<dbReference type="InterPro" id="IPR018060">
    <property type="entry name" value="HTH_AraC"/>
</dbReference>
<dbReference type="SUPFAM" id="SSF46689">
    <property type="entry name" value="Homeodomain-like"/>
    <property type="match status" value="1"/>
</dbReference>
<keyword evidence="1" id="KW-0805">Transcription regulation</keyword>
<evidence type="ECO:0000313" key="6">
    <source>
        <dbReference type="Proteomes" id="UP000316426"/>
    </source>
</evidence>
<dbReference type="Pfam" id="PF12833">
    <property type="entry name" value="HTH_18"/>
    <property type="match status" value="1"/>
</dbReference>
<dbReference type="GO" id="GO:0000976">
    <property type="term" value="F:transcription cis-regulatory region binding"/>
    <property type="evidence" value="ECO:0007669"/>
    <property type="project" value="TreeGrafter"/>
</dbReference>
<keyword evidence="2" id="KW-0238">DNA-binding</keyword>
<dbReference type="SUPFAM" id="SSF53822">
    <property type="entry name" value="Periplasmic binding protein-like I"/>
    <property type="match status" value="1"/>
</dbReference>
<organism evidence="5 6">
    <name type="scientific">Botrimarina mediterranea</name>
    <dbReference type="NCBI Taxonomy" id="2528022"/>
    <lineage>
        <taxon>Bacteria</taxon>
        <taxon>Pseudomonadati</taxon>
        <taxon>Planctomycetota</taxon>
        <taxon>Planctomycetia</taxon>
        <taxon>Pirellulales</taxon>
        <taxon>Lacipirellulaceae</taxon>
        <taxon>Botrimarina</taxon>
    </lineage>
</organism>
<keyword evidence="6" id="KW-1185">Reference proteome</keyword>